<evidence type="ECO:0000256" key="2">
    <source>
        <dbReference type="SAM" id="Phobius"/>
    </source>
</evidence>
<organism evidence="4 5">
    <name type="scientific">Psilocybe cf. subviscida</name>
    <dbReference type="NCBI Taxonomy" id="2480587"/>
    <lineage>
        <taxon>Eukaryota</taxon>
        <taxon>Fungi</taxon>
        <taxon>Dikarya</taxon>
        <taxon>Basidiomycota</taxon>
        <taxon>Agaricomycotina</taxon>
        <taxon>Agaricomycetes</taxon>
        <taxon>Agaricomycetidae</taxon>
        <taxon>Agaricales</taxon>
        <taxon>Agaricineae</taxon>
        <taxon>Strophariaceae</taxon>
        <taxon>Psilocybe</taxon>
    </lineage>
</organism>
<dbReference type="SUPFAM" id="SSF49764">
    <property type="entry name" value="HSP20-like chaperones"/>
    <property type="match status" value="1"/>
</dbReference>
<accession>A0A8H5BQD6</accession>
<keyword evidence="2" id="KW-0472">Membrane</keyword>
<protein>
    <recommendedName>
        <fullName evidence="3">CS domain-containing protein</fullName>
    </recommendedName>
</protein>
<comment type="caution">
    <text evidence="4">The sequence shown here is derived from an EMBL/GenBank/DDBJ whole genome shotgun (WGS) entry which is preliminary data.</text>
</comment>
<dbReference type="Pfam" id="PF04969">
    <property type="entry name" value="CS"/>
    <property type="match status" value="1"/>
</dbReference>
<evidence type="ECO:0000313" key="5">
    <source>
        <dbReference type="Proteomes" id="UP000567179"/>
    </source>
</evidence>
<dbReference type="InterPro" id="IPR007052">
    <property type="entry name" value="CS_dom"/>
</dbReference>
<feature type="domain" description="CS" evidence="3">
    <location>
        <begin position="346"/>
        <end position="405"/>
    </location>
</feature>
<dbReference type="InterPro" id="IPR008978">
    <property type="entry name" value="HSP20-like_chaperone"/>
</dbReference>
<name>A0A8H5BQD6_9AGAR</name>
<feature type="region of interest" description="Disordered" evidence="1">
    <location>
        <begin position="407"/>
        <end position="427"/>
    </location>
</feature>
<evidence type="ECO:0000259" key="3">
    <source>
        <dbReference type="Pfam" id="PF04969"/>
    </source>
</evidence>
<proteinExistence type="predicted"/>
<feature type="region of interest" description="Disordered" evidence="1">
    <location>
        <begin position="744"/>
        <end position="775"/>
    </location>
</feature>
<sequence length="828" mass="91253">MSGRTAVAYVPVVSAILALTFELVLDFCVRAFVAHSWSTHWLVIIAGNMRPFPNEKRRAIINECQANNATYGLNSGMLTCVLEERAYTIKYGVSDTLVTRIKTQPYLHDAEQELTNKFHIPELIDHFDEGGRTSSFRDGQEDWAALRWLLAIPPPHEHKLGPLGGGCILHELFNNGEAPTAFKHVEALELYLEAARKRTVGRGNGLNPVTLKNEPLICVQTDMDDSHFGVDEKGITVIMGFGSISFLPQSFGRYTFFHNERFSAFPDQFGWLGASNMKTMTEIGANLGLDEYGKRRSGQKGKKRRGTDALQVEPAFSLPLPSSIVPFFTTTTTTMDNYNERPYYPYSWHQATILLMVPSSVEDDDLSVVIEQHHIIISVNGIVPIVKGKTWGPIDTESSVWQLEAHTSRRTGTRERTTSTVSTASSTHSSYAFVSEPDISSSFAASLESGPVSDAEDSFSPAVSSPNLVGLAHVDGIYPNVPRRKFALRSNPAISRSVSPGMTSSFSSLEDGQSPQAGRLLTVHLEKERSAIWPSLIVGPVDDDLDSSKTVLVFDADAEKDKYNMDPTSLALIGLEYSDIRKEKEIAFEYFLRAWQQAHVPSATMRLVSHYLPLEIAQEPISNTTKPARGTTAYYLKSIGGLRGLAQLYLEAGLLHLEGAATTLLTASYSSLSSIRIPLGAQISEGGAEAWRRDRASAARFFDCARVLHPTLDIPALPAEEEMQLEMPSMHVVHAPASTAASAAPESDYYRDSLDPESEQEPEVPSVRRRRKKEEQTFLEKTKDNLDDLGEAWYLYIPGIIGAGTALLVVGVVGALSFSTWSRRNQGS</sequence>
<evidence type="ECO:0000256" key="1">
    <source>
        <dbReference type="SAM" id="MobiDB-lite"/>
    </source>
</evidence>
<dbReference type="OrthoDB" id="266138at2759"/>
<keyword evidence="5" id="KW-1185">Reference proteome</keyword>
<feature type="compositionally biased region" description="Low complexity" evidence="1">
    <location>
        <begin position="418"/>
        <end position="427"/>
    </location>
</feature>
<dbReference type="Gene3D" id="2.60.40.790">
    <property type="match status" value="1"/>
</dbReference>
<dbReference type="EMBL" id="JAACJJ010000014">
    <property type="protein sequence ID" value="KAF5327136.1"/>
    <property type="molecule type" value="Genomic_DNA"/>
</dbReference>
<feature type="transmembrane region" description="Helical" evidence="2">
    <location>
        <begin position="793"/>
        <end position="818"/>
    </location>
</feature>
<dbReference type="AlphaFoldDB" id="A0A8H5BQD6"/>
<evidence type="ECO:0000313" key="4">
    <source>
        <dbReference type="EMBL" id="KAF5327136.1"/>
    </source>
</evidence>
<dbReference type="Proteomes" id="UP000567179">
    <property type="component" value="Unassembled WGS sequence"/>
</dbReference>
<gene>
    <name evidence="4" type="ORF">D9619_004925</name>
</gene>
<feature type="transmembrane region" description="Helical" evidence="2">
    <location>
        <begin position="6"/>
        <end position="25"/>
    </location>
</feature>
<keyword evidence="2" id="KW-0812">Transmembrane</keyword>
<keyword evidence="2" id="KW-1133">Transmembrane helix</keyword>
<reference evidence="4 5" key="1">
    <citation type="journal article" date="2020" name="ISME J.">
        <title>Uncovering the hidden diversity of litter-decomposition mechanisms in mushroom-forming fungi.</title>
        <authorList>
            <person name="Floudas D."/>
            <person name="Bentzer J."/>
            <person name="Ahren D."/>
            <person name="Johansson T."/>
            <person name="Persson P."/>
            <person name="Tunlid A."/>
        </authorList>
    </citation>
    <scope>NUCLEOTIDE SEQUENCE [LARGE SCALE GENOMIC DNA]</scope>
    <source>
        <strain evidence="4 5">CBS 101986</strain>
    </source>
</reference>